<sequence>QGRPPTFFISLKVGMVVWMSPIPTPGDKASGASSWWSLASLEIN</sequence>
<dbReference type="AlphaFoldDB" id="A0A484GZK0"/>
<protein>
    <submittedName>
        <fullName evidence="1">Uncharacterized protein</fullName>
    </submittedName>
</protein>
<gene>
    <name evidence="1" type="ORF">DBR06_SOUSAS34010002</name>
</gene>
<dbReference type="Proteomes" id="UP000295264">
    <property type="component" value="Unassembled WGS sequence"/>
</dbReference>
<proteinExistence type="predicted"/>
<name>A0A484GZK0_SOUCH</name>
<reference evidence="1 2" key="1">
    <citation type="journal article" date="2018" name="Genomics">
        <title>Molecular footprints of inshore aquatic adaptation in Indo-Pacific humpback dolphin (Sousa chinensis).</title>
        <authorList>
            <person name="Ming Y."/>
            <person name="Jian J."/>
            <person name="Yu F."/>
            <person name="Yu X."/>
            <person name="Wang J."/>
            <person name="Liu W."/>
        </authorList>
    </citation>
    <scope>NUCLEOTIDE SEQUENCE [LARGE SCALE GENOMIC DNA]</scope>
    <source>
        <strain evidence="1">MY-2018</strain>
        <tissue evidence="1">Skin</tissue>
    </source>
</reference>
<feature type="non-terminal residue" evidence="1">
    <location>
        <position position="44"/>
    </location>
</feature>
<organism evidence="1 2">
    <name type="scientific">Sousa chinensis</name>
    <name type="common">Indo-pacific humpbacked dolphin</name>
    <name type="synonym">Steno chinensis</name>
    <dbReference type="NCBI Taxonomy" id="103600"/>
    <lineage>
        <taxon>Eukaryota</taxon>
        <taxon>Metazoa</taxon>
        <taxon>Chordata</taxon>
        <taxon>Craniata</taxon>
        <taxon>Vertebrata</taxon>
        <taxon>Euteleostomi</taxon>
        <taxon>Mammalia</taxon>
        <taxon>Eutheria</taxon>
        <taxon>Laurasiatheria</taxon>
        <taxon>Artiodactyla</taxon>
        <taxon>Whippomorpha</taxon>
        <taxon>Cetacea</taxon>
        <taxon>Odontoceti</taxon>
        <taxon>Delphinidae</taxon>
        <taxon>Sousa</taxon>
    </lineage>
</organism>
<dbReference type="EMBL" id="QWLN02001861">
    <property type="protein sequence ID" value="TEA41058.1"/>
    <property type="molecule type" value="Genomic_DNA"/>
</dbReference>
<evidence type="ECO:0000313" key="2">
    <source>
        <dbReference type="Proteomes" id="UP000295264"/>
    </source>
</evidence>
<accession>A0A484GZK0</accession>
<comment type="caution">
    <text evidence="1">The sequence shown here is derived from an EMBL/GenBank/DDBJ whole genome shotgun (WGS) entry which is preliminary data.</text>
</comment>
<keyword evidence="2" id="KW-1185">Reference proteome</keyword>
<feature type="non-terminal residue" evidence="1">
    <location>
        <position position="1"/>
    </location>
</feature>
<evidence type="ECO:0000313" key="1">
    <source>
        <dbReference type="EMBL" id="TEA41058.1"/>
    </source>
</evidence>